<keyword evidence="3" id="KW-1003">Cell membrane</keyword>
<reference evidence="10" key="2">
    <citation type="submission" date="2016-01" db="EMBL/GenBank/DDBJ databases">
        <title>First complete genome sequence of a species in the genus Microterricola, an extremophilic cold active enzyme producing strain ERGS5:02 isolated from Sikkim Himalaya.</title>
        <authorList>
            <person name="Kumar R."/>
            <person name="Singh D."/>
            <person name="Swarnkar M.K."/>
        </authorList>
    </citation>
    <scope>NUCLEOTIDE SEQUENCE [LARGE SCALE GENOMIC DNA]</scope>
    <source>
        <strain evidence="10">ERGS5:02</strain>
    </source>
</reference>
<dbReference type="KEGG" id="mvd:AWU67_13850"/>
<feature type="transmembrane region" description="Helical" evidence="7">
    <location>
        <begin position="307"/>
        <end position="329"/>
    </location>
</feature>
<accession>A0A109QXD0</accession>
<evidence type="ECO:0000256" key="5">
    <source>
        <dbReference type="ARBA" id="ARBA00022989"/>
    </source>
</evidence>
<keyword evidence="5 7" id="KW-1133">Transmembrane helix</keyword>
<gene>
    <name evidence="9" type="ORF">AWU67_13850</name>
</gene>
<sequence length="496" mass="53068">MFRSLSNYNYRVWFIGALVSNVGAWMQATTQNWVVLTDLTDNDAVAVGTTMALQFGPQLLLVPITGLIADRFDRRTILFFTQSALMLLGIALGLLLLLGHAELWHLYVFALLLGIVNAIDGPARQTFVSDLVSEHNMANAVALNSASFNAARMIGPALAGFLIVLIGSGWVFIANAATFIAVLIALAMLNSSRLRRMPRAPRARGQFVEGFRYVAKRPDLIVVFVIVFLVGAFAMNFPIVSSTMAVEFGRGAGEYGLLSSILAIGSLSGALLAARREKARFGVIIVAVGGLGVASLLSALMPSFWTFAFSLIFIGFSAVTMLTTANGFVQTTTEPAVRGRVMALYMAVLMGGTPVGAPIVGAVANAMGPRWALGVAAVAGVVGFAIGVGWLVIARELRLQPHPQARWRLVLTHSARPLSSLIDAAVLEERTDGRIDGVRMPVPITTSSIAVVSENRVTPEVFSEEIALTSPIPLPKFHRDAIDDRELGAATPQPQR</sequence>
<dbReference type="InterPro" id="IPR020846">
    <property type="entry name" value="MFS_dom"/>
</dbReference>
<dbReference type="PROSITE" id="PS50850">
    <property type="entry name" value="MFS"/>
    <property type="match status" value="1"/>
</dbReference>
<feature type="transmembrane region" description="Helical" evidence="7">
    <location>
        <begin position="48"/>
        <end position="69"/>
    </location>
</feature>
<feature type="transmembrane region" description="Helical" evidence="7">
    <location>
        <begin position="341"/>
        <end position="365"/>
    </location>
</feature>
<dbReference type="PANTHER" id="PTHR23513">
    <property type="entry name" value="INTEGRAL MEMBRANE EFFLUX PROTEIN-RELATED"/>
    <property type="match status" value="1"/>
</dbReference>
<evidence type="ECO:0000313" key="10">
    <source>
        <dbReference type="Proteomes" id="UP000058305"/>
    </source>
</evidence>
<dbReference type="EMBL" id="CP014145">
    <property type="protein sequence ID" value="AMB59764.1"/>
    <property type="molecule type" value="Genomic_DNA"/>
</dbReference>
<feature type="transmembrane region" description="Helical" evidence="7">
    <location>
        <begin position="12"/>
        <end position="28"/>
    </location>
</feature>
<evidence type="ECO:0000256" key="6">
    <source>
        <dbReference type="ARBA" id="ARBA00023136"/>
    </source>
</evidence>
<dbReference type="Gene3D" id="1.20.1250.20">
    <property type="entry name" value="MFS general substrate transporter like domains"/>
    <property type="match status" value="2"/>
</dbReference>
<evidence type="ECO:0000313" key="9">
    <source>
        <dbReference type="EMBL" id="AMB59764.1"/>
    </source>
</evidence>
<dbReference type="InterPro" id="IPR010290">
    <property type="entry name" value="TM_effector"/>
</dbReference>
<feature type="transmembrane region" description="Helical" evidence="7">
    <location>
        <begin position="220"/>
        <end position="240"/>
    </location>
</feature>
<evidence type="ECO:0000256" key="4">
    <source>
        <dbReference type="ARBA" id="ARBA00022692"/>
    </source>
</evidence>
<reference evidence="9 10" key="1">
    <citation type="journal article" date="2016" name="J. Biotechnol.">
        <title>First complete genome sequence of a species in the genus Microterricola, an extremophilic cold active enzyme producing bacterial strain ERGS5:02 isolated from Sikkim Himalaya.</title>
        <authorList>
            <person name="Himanshu"/>
            <person name="Swarnkar M.K."/>
            <person name="Singh D."/>
            <person name="Kumar R."/>
        </authorList>
    </citation>
    <scope>NUCLEOTIDE SEQUENCE [LARGE SCALE GENOMIC DNA]</scope>
    <source>
        <strain evidence="9 10">ERGS5:02</strain>
    </source>
</reference>
<keyword evidence="4 7" id="KW-0812">Transmembrane</keyword>
<feature type="transmembrane region" description="Helical" evidence="7">
    <location>
        <begin position="76"/>
        <end position="98"/>
    </location>
</feature>
<keyword evidence="6 7" id="KW-0472">Membrane</keyword>
<evidence type="ECO:0000256" key="2">
    <source>
        <dbReference type="ARBA" id="ARBA00022448"/>
    </source>
</evidence>
<feature type="transmembrane region" description="Helical" evidence="7">
    <location>
        <begin position="255"/>
        <end position="274"/>
    </location>
</feature>
<dbReference type="AlphaFoldDB" id="A0A109QXD0"/>
<keyword evidence="10" id="KW-1185">Reference proteome</keyword>
<dbReference type="InterPro" id="IPR036259">
    <property type="entry name" value="MFS_trans_sf"/>
</dbReference>
<dbReference type="SUPFAM" id="SSF103473">
    <property type="entry name" value="MFS general substrate transporter"/>
    <property type="match status" value="1"/>
</dbReference>
<evidence type="ECO:0000256" key="1">
    <source>
        <dbReference type="ARBA" id="ARBA00004651"/>
    </source>
</evidence>
<comment type="subcellular location">
    <subcellularLocation>
        <location evidence="1">Cell membrane</location>
        <topology evidence="1">Multi-pass membrane protein</topology>
    </subcellularLocation>
</comment>
<protein>
    <submittedName>
        <fullName evidence="9">MFS transporter</fullName>
    </submittedName>
</protein>
<dbReference type="CDD" id="cd06173">
    <property type="entry name" value="MFS_MefA_like"/>
    <property type="match status" value="1"/>
</dbReference>
<evidence type="ECO:0000256" key="3">
    <source>
        <dbReference type="ARBA" id="ARBA00022475"/>
    </source>
</evidence>
<keyword evidence="2" id="KW-0813">Transport</keyword>
<organism evidence="9 10">
    <name type="scientific">Microterricola viridarii</name>
    <dbReference type="NCBI Taxonomy" id="412690"/>
    <lineage>
        <taxon>Bacteria</taxon>
        <taxon>Bacillati</taxon>
        <taxon>Actinomycetota</taxon>
        <taxon>Actinomycetes</taxon>
        <taxon>Micrococcales</taxon>
        <taxon>Microbacteriaceae</taxon>
        <taxon>Microterricola</taxon>
    </lineage>
</organism>
<dbReference type="RefSeq" id="WP_067230260.1">
    <property type="nucleotide sequence ID" value="NZ_CP014145.1"/>
</dbReference>
<evidence type="ECO:0000259" key="8">
    <source>
        <dbReference type="PROSITE" id="PS50850"/>
    </source>
</evidence>
<dbReference type="OrthoDB" id="9775268at2"/>
<proteinExistence type="predicted"/>
<feature type="transmembrane region" description="Helical" evidence="7">
    <location>
        <begin position="371"/>
        <end position="393"/>
    </location>
</feature>
<dbReference type="PANTHER" id="PTHR23513:SF11">
    <property type="entry name" value="STAPHYLOFERRIN A TRANSPORTER"/>
    <property type="match status" value="1"/>
</dbReference>
<dbReference type="GO" id="GO:0022857">
    <property type="term" value="F:transmembrane transporter activity"/>
    <property type="evidence" value="ECO:0007669"/>
    <property type="project" value="InterPro"/>
</dbReference>
<feature type="transmembrane region" description="Helical" evidence="7">
    <location>
        <begin position="281"/>
        <end position="301"/>
    </location>
</feature>
<dbReference type="GO" id="GO:0005886">
    <property type="term" value="C:plasma membrane"/>
    <property type="evidence" value="ECO:0007669"/>
    <property type="project" value="UniProtKB-SubCell"/>
</dbReference>
<dbReference type="Proteomes" id="UP000058305">
    <property type="component" value="Chromosome"/>
</dbReference>
<evidence type="ECO:0000256" key="7">
    <source>
        <dbReference type="SAM" id="Phobius"/>
    </source>
</evidence>
<dbReference type="Pfam" id="PF05977">
    <property type="entry name" value="MFS_3"/>
    <property type="match status" value="1"/>
</dbReference>
<name>A0A109QXD0_9MICO</name>
<feature type="domain" description="Major facilitator superfamily (MFS) profile" evidence="8">
    <location>
        <begin position="9"/>
        <end position="398"/>
    </location>
</feature>
<feature type="transmembrane region" description="Helical" evidence="7">
    <location>
        <begin position="170"/>
        <end position="189"/>
    </location>
</feature>